<evidence type="ECO:0000313" key="3">
    <source>
        <dbReference type="Proteomes" id="UP001499854"/>
    </source>
</evidence>
<feature type="domain" description="ER-bound oxygenase mpaB/mpaB'/Rubber oxygenase catalytic" evidence="1">
    <location>
        <begin position="1"/>
        <end position="100"/>
    </location>
</feature>
<proteinExistence type="predicted"/>
<accession>A0ABN2TEA1</accession>
<evidence type="ECO:0000259" key="1">
    <source>
        <dbReference type="Pfam" id="PF09995"/>
    </source>
</evidence>
<comment type="caution">
    <text evidence="2">The sequence shown here is derived from an EMBL/GenBank/DDBJ whole genome shotgun (WGS) entry which is preliminary data.</text>
</comment>
<sequence>MYRYWRHIGRLLGLEDAVTARIHDHTGAAELLDLLDATTERPDEAGRVLTATLFASTSEGLARVPAPALSASAWRDLLCATARASLGDGLADGLGIQAAPVGEFLPLIAQGLGSARHVHLTNPEEGERARQRHIAIRRQRMVPDRGRVGA</sequence>
<gene>
    <name evidence="2" type="ORF">GCM10009838_85330</name>
</gene>
<organism evidence="2 3">
    <name type="scientific">Catenulispora subtropica</name>
    <dbReference type="NCBI Taxonomy" id="450798"/>
    <lineage>
        <taxon>Bacteria</taxon>
        <taxon>Bacillati</taxon>
        <taxon>Actinomycetota</taxon>
        <taxon>Actinomycetes</taxon>
        <taxon>Catenulisporales</taxon>
        <taxon>Catenulisporaceae</taxon>
        <taxon>Catenulispora</taxon>
    </lineage>
</organism>
<protein>
    <recommendedName>
        <fullName evidence="1">ER-bound oxygenase mpaB/mpaB'/Rubber oxygenase catalytic domain-containing protein</fullName>
    </recommendedName>
</protein>
<keyword evidence="3" id="KW-1185">Reference proteome</keyword>
<dbReference type="EMBL" id="BAAAQM010000089">
    <property type="protein sequence ID" value="GAA2006023.1"/>
    <property type="molecule type" value="Genomic_DNA"/>
</dbReference>
<dbReference type="Proteomes" id="UP001499854">
    <property type="component" value="Unassembled WGS sequence"/>
</dbReference>
<name>A0ABN2TEA1_9ACTN</name>
<dbReference type="Pfam" id="PF09995">
    <property type="entry name" value="MPAB_Lcp_cat"/>
    <property type="match status" value="1"/>
</dbReference>
<reference evidence="2 3" key="1">
    <citation type="journal article" date="2019" name="Int. J. Syst. Evol. Microbiol.">
        <title>The Global Catalogue of Microorganisms (GCM) 10K type strain sequencing project: providing services to taxonomists for standard genome sequencing and annotation.</title>
        <authorList>
            <consortium name="The Broad Institute Genomics Platform"/>
            <consortium name="The Broad Institute Genome Sequencing Center for Infectious Disease"/>
            <person name="Wu L."/>
            <person name="Ma J."/>
        </authorList>
    </citation>
    <scope>NUCLEOTIDE SEQUENCE [LARGE SCALE GENOMIC DNA]</scope>
    <source>
        <strain evidence="2 3">JCM 16013</strain>
    </source>
</reference>
<dbReference type="InterPro" id="IPR018713">
    <property type="entry name" value="MPAB/Lcp_cat_dom"/>
</dbReference>
<evidence type="ECO:0000313" key="2">
    <source>
        <dbReference type="EMBL" id="GAA2006023.1"/>
    </source>
</evidence>